<evidence type="ECO:0000256" key="1">
    <source>
        <dbReference type="ARBA" id="ARBA00007637"/>
    </source>
</evidence>
<dbReference type="RefSeq" id="WP_307473525.1">
    <property type="nucleotide sequence ID" value="NZ_JAUSUB010000005.1"/>
</dbReference>
<dbReference type="SUPFAM" id="SSF51735">
    <property type="entry name" value="NAD(P)-binding Rossmann-fold domains"/>
    <property type="match status" value="1"/>
</dbReference>
<evidence type="ECO:0000313" key="3">
    <source>
        <dbReference type="EMBL" id="MDQ0269724.1"/>
    </source>
</evidence>
<feature type="domain" description="NAD-dependent epimerase/dehydratase" evidence="2">
    <location>
        <begin position="7"/>
        <end position="229"/>
    </location>
</feature>
<dbReference type="Pfam" id="PF01370">
    <property type="entry name" value="Epimerase"/>
    <property type="match status" value="1"/>
</dbReference>
<reference evidence="3 4" key="1">
    <citation type="submission" date="2023-07" db="EMBL/GenBank/DDBJ databases">
        <title>Genomic Encyclopedia of Type Strains, Phase IV (KMG-IV): sequencing the most valuable type-strain genomes for metagenomic binning, comparative biology and taxonomic classification.</title>
        <authorList>
            <person name="Goeker M."/>
        </authorList>
    </citation>
    <scope>NUCLEOTIDE SEQUENCE [LARGE SCALE GENOMIC DNA]</scope>
    <source>
        <strain evidence="3 4">DSM 23494</strain>
    </source>
</reference>
<dbReference type="EMBL" id="JAUSUB010000005">
    <property type="protein sequence ID" value="MDQ0269724.1"/>
    <property type="molecule type" value="Genomic_DNA"/>
</dbReference>
<evidence type="ECO:0000313" key="4">
    <source>
        <dbReference type="Proteomes" id="UP001238088"/>
    </source>
</evidence>
<dbReference type="Gene3D" id="3.90.25.10">
    <property type="entry name" value="UDP-galactose 4-epimerase, domain 1"/>
    <property type="match status" value="1"/>
</dbReference>
<sequence length="302" mass="33686">MKEKGKILITGAGGFTGSHACEFFYNAGYDVIAAGRGNVSDPWRVKYYRCELTDSQEVDRMIGTIQPQFVLHLAGFNDASLSWMNPTIALEANVISTLYLVDALRRINPDCKIIVAGSALEFNPNSKDSLTSPYSLSKTMQTMIAQSWMKLYNMNIIIVRPSNLIGPGISNGICTKMAKVIVELEKANKSGKMDDLNINATRDFLDVRDAVSAYEILLRKGQNGEVYDISSGKVHCLLDIASIYQSLSSIPFEIVPQENPKLDHSLAKPPEKIMGLGWKPKIHIRKSLTDILEYQRERHKDI</sequence>
<comment type="caution">
    <text evidence="3">The sequence shown here is derived from an EMBL/GenBank/DDBJ whole genome shotgun (WGS) entry which is preliminary data.</text>
</comment>
<proteinExistence type="inferred from homology"/>
<keyword evidence="3" id="KW-0560">Oxidoreductase</keyword>
<protein>
    <submittedName>
        <fullName evidence="3">GDP-4-dehydro-6-deoxy-D-mannose reductase</fullName>
        <ecNumber evidence="3">1.1.1.281</ecNumber>
    </submittedName>
</protein>
<evidence type="ECO:0000259" key="2">
    <source>
        <dbReference type="Pfam" id="PF01370"/>
    </source>
</evidence>
<dbReference type="GO" id="GO:0033705">
    <property type="term" value="F:GDP-4-dehydro-6-deoxy-D-mannose reductase activity"/>
    <property type="evidence" value="ECO:0007669"/>
    <property type="project" value="UniProtKB-EC"/>
</dbReference>
<dbReference type="InterPro" id="IPR001509">
    <property type="entry name" value="Epimerase_deHydtase"/>
</dbReference>
<dbReference type="Gene3D" id="3.40.50.720">
    <property type="entry name" value="NAD(P)-binding Rossmann-like Domain"/>
    <property type="match status" value="1"/>
</dbReference>
<name>A0ABU0AEP4_9BACI</name>
<comment type="similarity">
    <text evidence="1">Belongs to the NAD(P)-dependent epimerase/dehydratase family.</text>
</comment>
<dbReference type="PANTHER" id="PTHR43000">
    <property type="entry name" value="DTDP-D-GLUCOSE 4,6-DEHYDRATASE-RELATED"/>
    <property type="match status" value="1"/>
</dbReference>
<keyword evidence="4" id="KW-1185">Reference proteome</keyword>
<dbReference type="Proteomes" id="UP001238088">
    <property type="component" value="Unassembled WGS sequence"/>
</dbReference>
<dbReference type="InterPro" id="IPR036291">
    <property type="entry name" value="NAD(P)-bd_dom_sf"/>
</dbReference>
<accession>A0ABU0AEP4</accession>
<dbReference type="EC" id="1.1.1.281" evidence="3"/>
<gene>
    <name evidence="3" type="ORF">J2S17_001596</name>
</gene>
<organism evidence="3 4">
    <name type="scientific">Cytobacillus purgationiresistens</name>
    <dbReference type="NCBI Taxonomy" id="863449"/>
    <lineage>
        <taxon>Bacteria</taxon>
        <taxon>Bacillati</taxon>
        <taxon>Bacillota</taxon>
        <taxon>Bacilli</taxon>
        <taxon>Bacillales</taxon>
        <taxon>Bacillaceae</taxon>
        <taxon>Cytobacillus</taxon>
    </lineage>
</organism>